<dbReference type="PANTHER" id="PTHR48105">
    <property type="entry name" value="THIOREDOXIN REDUCTASE 1-RELATED-RELATED"/>
    <property type="match status" value="1"/>
</dbReference>
<dbReference type="Gene3D" id="3.50.50.60">
    <property type="entry name" value="FAD/NAD(P)-binding domain"/>
    <property type="match status" value="1"/>
</dbReference>
<evidence type="ECO:0000259" key="4">
    <source>
        <dbReference type="Pfam" id="PF07992"/>
    </source>
</evidence>
<keyword evidence="3" id="KW-0560">Oxidoreductase</keyword>
<protein>
    <recommendedName>
        <fullName evidence="4">FAD/NAD(P)-binding domain-containing protein</fullName>
    </recommendedName>
</protein>
<evidence type="ECO:0000256" key="3">
    <source>
        <dbReference type="ARBA" id="ARBA00023002"/>
    </source>
</evidence>
<comment type="similarity">
    <text evidence="1">Belongs to the class-II pyridine nucleotide-disulfide oxidoreductase family.</text>
</comment>
<proteinExistence type="inferred from homology"/>
<organism evidence="5">
    <name type="scientific">Eucampia antarctica</name>
    <dbReference type="NCBI Taxonomy" id="49252"/>
    <lineage>
        <taxon>Eukaryota</taxon>
        <taxon>Sar</taxon>
        <taxon>Stramenopiles</taxon>
        <taxon>Ochrophyta</taxon>
        <taxon>Bacillariophyta</taxon>
        <taxon>Mediophyceae</taxon>
        <taxon>Biddulphiophycidae</taxon>
        <taxon>Hemiaulales</taxon>
        <taxon>Hemiaulaceae</taxon>
        <taxon>Eucampia</taxon>
    </lineage>
</organism>
<name>A0A7S2VYP0_9STRA</name>
<dbReference type="GO" id="GO:0097237">
    <property type="term" value="P:cellular response to toxic substance"/>
    <property type="evidence" value="ECO:0007669"/>
    <property type="project" value="UniProtKB-ARBA"/>
</dbReference>
<sequence>MKLKKKGEDETEIDVPVEGVFIYVAGSKPITDYVGGKLELNKDGGVPVDDEMSTSIDGVFAIGDIRNTPYKQVVVAASDGCISAMAIDKYLKGRKSIRVDWIHQ</sequence>
<dbReference type="SUPFAM" id="SSF51905">
    <property type="entry name" value="FAD/NAD(P)-binding domain"/>
    <property type="match status" value="1"/>
</dbReference>
<gene>
    <name evidence="5" type="ORF">EANT1437_LOCUS557</name>
</gene>
<keyword evidence="2" id="KW-0285">Flavoprotein</keyword>
<dbReference type="AlphaFoldDB" id="A0A7S2VYP0"/>
<dbReference type="InterPro" id="IPR023753">
    <property type="entry name" value="FAD/NAD-binding_dom"/>
</dbReference>
<dbReference type="Pfam" id="PF07992">
    <property type="entry name" value="Pyr_redox_2"/>
    <property type="match status" value="1"/>
</dbReference>
<dbReference type="InterPro" id="IPR050097">
    <property type="entry name" value="Ferredoxin-NADP_redctase_2"/>
</dbReference>
<dbReference type="GO" id="GO:0016491">
    <property type="term" value="F:oxidoreductase activity"/>
    <property type="evidence" value="ECO:0007669"/>
    <property type="project" value="UniProtKB-KW"/>
</dbReference>
<evidence type="ECO:0000313" key="5">
    <source>
        <dbReference type="EMBL" id="CAD9656758.1"/>
    </source>
</evidence>
<dbReference type="InterPro" id="IPR036188">
    <property type="entry name" value="FAD/NAD-bd_sf"/>
</dbReference>
<accession>A0A7S2VYP0</accession>
<evidence type="ECO:0000256" key="1">
    <source>
        <dbReference type="ARBA" id="ARBA00009333"/>
    </source>
</evidence>
<reference evidence="5" key="1">
    <citation type="submission" date="2021-01" db="EMBL/GenBank/DDBJ databases">
        <authorList>
            <person name="Corre E."/>
            <person name="Pelletier E."/>
            <person name="Niang G."/>
            <person name="Scheremetjew M."/>
            <person name="Finn R."/>
            <person name="Kale V."/>
            <person name="Holt S."/>
            <person name="Cochrane G."/>
            <person name="Meng A."/>
            <person name="Brown T."/>
            <person name="Cohen L."/>
        </authorList>
    </citation>
    <scope>NUCLEOTIDE SEQUENCE</scope>
    <source>
        <strain evidence="5">CCMP1452</strain>
    </source>
</reference>
<dbReference type="PRINTS" id="PR00469">
    <property type="entry name" value="PNDRDTASEII"/>
</dbReference>
<feature type="domain" description="FAD/NAD(P)-binding" evidence="4">
    <location>
        <begin position="5"/>
        <end position="80"/>
    </location>
</feature>
<evidence type="ECO:0000256" key="2">
    <source>
        <dbReference type="ARBA" id="ARBA00022630"/>
    </source>
</evidence>
<dbReference type="EMBL" id="HBHI01001189">
    <property type="protein sequence ID" value="CAD9656758.1"/>
    <property type="molecule type" value="Transcribed_RNA"/>
</dbReference>